<dbReference type="SMART" id="SM00448">
    <property type="entry name" value="REC"/>
    <property type="match status" value="1"/>
</dbReference>
<organism evidence="15 16">
    <name type="scientific">Aeromonas allosaccharophila</name>
    <dbReference type="NCBI Taxonomy" id="656"/>
    <lineage>
        <taxon>Bacteria</taxon>
        <taxon>Pseudomonadati</taxon>
        <taxon>Pseudomonadota</taxon>
        <taxon>Gammaproteobacteria</taxon>
        <taxon>Aeromonadales</taxon>
        <taxon>Aeromonadaceae</taxon>
        <taxon>Aeromonas</taxon>
    </lineage>
</organism>
<dbReference type="PANTHER" id="PTHR45339">
    <property type="entry name" value="HYBRID SIGNAL TRANSDUCTION HISTIDINE KINASE J"/>
    <property type="match status" value="1"/>
</dbReference>
<dbReference type="GO" id="GO:0005524">
    <property type="term" value="F:ATP binding"/>
    <property type="evidence" value="ECO:0007669"/>
    <property type="project" value="UniProtKB-KW"/>
</dbReference>
<dbReference type="InterPro" id="IPR005467">
    <property type="entry name" value="His_kinase_dom"/>
</dbReference>
<comment type="subunit">
    <text evidence="9">At low DSF concentrations, interacts with RpfF.</text>
</comment>
<dbReference type="EMBL" id="CP065745">
    <property type="protein sequence ID" value="QPR55787.1"/>
    <property type="molecule type" value="Genomic_DNA"/>
</dbReference>
<dbReference type="InterPro" id="IPR003661">
    <property type="entry name" value="HisK_dim/P_dom"/>
</dbReference>
<dbReference type="SMART" id="SM00388">
    <property type="entry name" value="HisKA"/>
    <property type="match status" value="1"/>
</dbReference>
<feature type="transmembrane region" description="Helical" evidence="12">
    <location>
        <begin position="173"/>
        <end position="195"/>
    </location>
</feature>
<dbReference type="PRINTS" id="PR00344">
    <property type="entry name" value="BCTRLSENSOR"/>
</dbReference>
<dbReference type="FunFam" id="1.10.287.130:FF:000002">
    <property type="entry name" value="Two-component osmosensing histidine kinase"/>
    <property type="match status" value="1"/>
</dbReference>
<evidence type="ECO:0000259" key="14">
    <source>
        <dbReference type="PROSITE" id="PS50110"/>
    </source>
</evidence>
<evidence type="ECO:0000256" key="7">
    <source>
        <dbReference type="ARBA" id="ARBA00022840"/>
    </source>
</evidence>
<reference evidence="15 16" key="1">
    <citation type="submission" date="2020-12" db="EMBL/GenBank/DDBJ databases">
        <title>FDA dAtabase for Regulatory Grade micrObial Sequences (FDA-ARGOS): Supporting development and validation of Infectious Disease Dx tests.</title>
        <authorList>
            <person name="Sproer C."/>
            <person name="Gronow S."/>
            <person name="Severitt S."/>
            <person name="Schroder I."/>
            <person name="Tallon L."/>
            <person name="Sadzewicz L."/>
            <person name="Zhao X."/>
            <person name="Boylan J."/>
            <person name="Ott S."/>
            <person name="Bowen H."/>
            <person name="Vavikolanu K."/>
            <person name="Mehta A."/>
            <person name="Aluvathingal J."/>
            <person name="Nadendla S."/>
            <person name="Lowell S."/>
            <person name="Myers T."/>
            <person name="Yan Y."/>
            <person name="Sichtig H."/>
        </authorList>
    </citation>
    <scope>NUCLEOTIDE SEQUENCE [LARGE SCALE GENOMIC DNA]</scope>
    <source>
        <strain evidence="15 16">FDAARGOS_933</strain>
    </source>
</reference>
<dbReference type="Gene3D" id="3.40.50.2300">
    <property type="match status" value="1"/>
</dbReference>
<evidence type="ECO:0000259" key="13">
    <source>
        <dbReference type="PROSITE" id="PS50109"/>
    </source>
</evidence>
<dbReference type="GO" id="GO:0000155">
    <property type="term" value="F:phosphorelay sensor kinase activity"/>
    <property type="evidence" value="ECO:0007669"/>
    <property type="project" value="InterPro"/>
</dbReference>
<dbReference type="Pfam" id="PF02518">
    <property type="entry name" value="HATPase_c"/>
    <property type="match status" value="1"/>
</dbReference>
<dbReference type="InterPro" id="IPR036097">
    <property type="entry name" value="HisK_dim/P_sf"/>
</dbReference>
<sequence>MRSMAASQRFLFVVLCVLLLAFVGIGTIQYRQFQDLQRSTSQGEDNVMWNYFQLYNEALRFQSSLLHESQPAFQLRYDILVSRMDLVLESKDRSLLQQTEIYQQASKAIRSYISLADIWLGPDATKPLDTLAHQELRQQLASLLPLLHQLTLEVNQQATLFDVARRDSVREQIITTTLIATLQFSLLFVLALLIWRQMNISFLQHKLMQQLNDKLLRANKAAEAGTRAKSSFLANMSHEIRTPMNGILGMLSLLADRDMDPRERDYLETARESANHLLGLLNDILDVSKLEEGKIELQLAPHHLPQLLEDIRALMQSNCDAKGIKLTLILAPDTPEWLMIDPLRVRQILFNLVSNAIKFTHQGEVNICVDSTLLEQDRHSIRISIQDTGIGMSKSQLKNLFQRFAQADVSITRQYGGSGLGLEISRNLARLMGGDISVESSEGHGSTFTYIWPTRATTPSIVCLPSKPLDQESYRILLVDDNATNRKVIGAMLDSVGHHVTLAVQGEEALEKLGHTEFDLVLMDVQMPVMDGLVATTKIRTSSQPWATIPIIALTADAMPESKQYYLSHGMNGYITKPINKETLLNEINKSMSNELIRHNYVSSDNKCNTHGA</sequence>
<keyword evidence="3 11" id="KW-0597">Phosphoprotein</keyword>
<dbReference type="SUPFAM" id="SSF47384">
    <property type="entry name" value="Homodimeric domain of signal transducing histidine kinase"/>
    <property type="match status" value="1"/>
</dbReference>
<dbReference type="AlphaFoldDB" id="A0A7T2PHL2"/>
<dbReference type="PANTHER" id="PTHR45339:SF1">
    <property type="entry name" value="HYBRID SIGNAL TRANSDUCTION HISTIDINE KINASE J"/>
    <property type="match status" value="1"/>
</dbReference>
<dbReference type="EC" id="2.7.13.3" evidence="2"/>
<evidence type="ECO:0000256" key="1">
    <source>
        <dbReference type="ARBA" id="ARBA00000085"/>
    </source>
</evidence>
<proteinExistence type="predicted"/>
<dbReference type="Gene3D" id="1.10.287.130">
    <property type="match status" value="1"/>
</dbReference>
<dbReference type="SUPFAM" id="SSF55874">
    <property type="entry name" value="ATPase domain of HSP90 chaperone/DNA topoisomerase II/histidine kinase"/>
    <property type="match status" value="1"/>
</dbReference>
<dbReference type="InterPro" id="IPR011006">
    <property type="entry name" value="CheY-like_superfamily"/>
</dbReference>
<accession>A0A7T2PHL2</accession>
<dbReference type="CDD" id="cd16922">
    <property type="entry name" value="HATPase_EvgS-ArcB-TorS-like"/>
    <property type="match status" value="1"/>
</dbReference>
<dbReference type="SUPFAM" id="SSF52172">
    <property type="entry name" value="CheY-like"/>
    <property type="match status" value="1"/>
</dbReference>
<evidence type="ECO:0000256" key="5">
    <source>
        <dbReference type="ARBA" id="ARBA00022741"/>
    </source>
</evidence>
<dbReference type="InterPro" id="IPR003594">
    <property type="entry name" value="HATPase_dom"/>
</dbReference>
<keyword evidence="12" id="KW-1133">Transmembrane helix</keyword>
<dbReference type="KEGG" id="aall:I6G90_05000"/>
<feature type="domain" description="Response regulatory" evidence="14">
    <location>
        <begin position="475"/>
        <end position="592"/>
    </location>
</feature>
<dbReference type="InterPro" id="IPR036890">
    <property type="entry name" value="HATPase_C_sf"/>
</dbReference>
<feature type="domain" description="Histidine kinase" evidence="13">
    <location>
        <begin position="235"/>
        <end position="456"/>
    </location>
</feature>
<dbReference type="GeneID" id="60784940"/>
<keyword evidence="5" id="KW-0547">Nucleotide-binding</keyword>
<keyword evidence="8" id="KW-0902">Two-component regulatory system</keyword>
<dbReference type="CDD" id="cd00082">
    <property type="entry name" value="HisKA"/>
    <property type="match status" value="1"/>
</dbReference>
<evidence type="ECO:0000256" key="6">
    <source>
        <dbReference type="ARBA" id="ARBA00022777"/>
    </source>
</evidence>
<keyword evidence="12" id="KW-0812">Transmembrane</keyword>
<evidence type="ECO:0000256" key="2">
    <source>
        <dbReference type="ARBA" id="ARBA00012438"/>
    </source>
</evidence>
<dbReference type="Proteomes" id="UP000595101">
    <property type="component" value="Chromosome"/>
</dbReference>
<evidence type="ECO:0000256" key="8">
    <source>
        <dbReference type="ARBA" id="ARBA00023012"/>
    </source>
</evidence>
<keyword evidence="12" id="KW-0472">Membrane</keyword>
<keyword evidence="6" id="KW-0418">Kinase</keyword>
<evidence type="ECO:0000313" key="15">
    <source>
        <dbReference type="EMBL" id="QPR55787.1"/>
    </source>
</evidence>
<evidence type="ECO:0000256" key="3">
    <source>
        <dbReference type="ARBA" id="ARBA00022553"/>
    </source>
</evidence>
<dbReference type="InterPro" id="IPR004358">
    <property type="entry name" value="Sig_transdc_His_kin-like_C"/>
</dbReference>
<dbReference type="PROSITE" id="PS50110">
    <property type="entry name" value="RESPONSE_REGULATORY"/>
    <property type="match status" value="1"/>
</dbReference>
<gene>
    <name evidence="15" type="ORF">I6G90_05000</name>
</gene>
<evidence type="ECO:0000256" key="9">
    <source>
        <dbReference type="ARBA" id="ARBA00064003"/>
    </source>
</evidence>
<keyword evidence="4" id="KW-0808">Transferase</keyword>
<dbReference type="FunFam" id="3.30.565.10:FF:000010">
    <property type="entry name" value="Sensor histidine kinase RcsC"/>
    <property type="match status" value="1"/>
</dbReference>
<dbReference type="Pfam" id="PF00512">
    <property type="entry name" value="HisKA"/>
    <property type="match status" value="1"/>
</dbReference>
<dbReference type="CDD" id="cd17546">
    <property type="entry name" value="REC_hyHK_CKI1_RcsC-like"/>
    <property type="match status" value="1"/>
</dbReference>
<protein>
    <recommendedName>
        <fullName evidence="10">Sensory/regulatory protein RpfC</fullName>
        <ecNumber evidence="2">2.7.13.3</ecNumber>
    </recommendedName>
</protein>
<keyword evidence="7" id="KW-0067">ATP-binding</keyword>
<dbReference type="SMART" id="SM00387">
    <property type="entry name" value="HATPase_c"/>
    <property type="match status" value="1"/>
</dbReference>
<dbReference type="PROSITE" id="PS50109">
    <property type="entry name" value="HIS_KIN"/>
    <property type="match status" value="1"/>
</dbReference>
<feature type="modified residue" description="4-aspartylphosphate" evidence="11">
    <location>
        <position position="524"/>
    </location>
</feature>
<evidence type="ECO:0000256" key="4">
    <source>
        <dbReference type="ARBA" id="ARBA00022679"/>
    </source>
</evidence>
<dbReference type="Pfam" id="PF00072">
    <property type="entry name" value="Response_reg"/>
    <property type="match status" value="1"/>
</dbReference>
<evidence type="ECO:0000313" key="16">
    <source>
        <dbReference type="Proteomes" id="UP000595101"/>
    </source>
</evidence>
<name>A0A7T2PHL2_9GAMM</name>
<dbReference type="InterPro" id="IPR001789">
    <property type="entry name" value="Sig_transdc_resp-reg_receiver"/>
</dbReference>
<comment type="catalytic activity">
    <reaction evidence="1">
        <text>ATP + protein L-histidine = ADP + protein N-phospho-L-histidine.</text>
        <dbReference type="EC" id="2.7.13.3"/>
    </reaction>
</comment>
<dbReference type="Gene3D" id="3.30.565.10">
    <property type="entry name" value="Histidine kinase-like ATPase, C-terminal domain"/>
    <property type="match status" value="1"/>
</dbReference>
<evidence type="ECO:0000256" key="11">
    <source>
        <dbReference type="PROSITE-ProRule" id="PRU00169"/>
    </source>
</evidence>
<dbReference type="RefSeq" id="WP_197930017.1">
    <property type="nucleotide sequence ID" value="NZ_CP065745.1"/>
</dbReference>
<evidence type="ECO:0000256" key="12">
    <source>
        <dbReference type="SAM" id="Phobius"/>
    </source>
</evidence>
<evidence type="ECO:0000256" key="10">
    <source>
        <dbReference type="ARBA" id="ARBA00068150"/>
    </source>
</evidence>